<keyword evidence="1" id="KW-0732">Signal</keyword>
<feature type="domain" description="F5/8 type C" evidence="2">
    <location>
        <begin position="1010"/>
        <end position="1107"/>
    </location>
</feature>
<dbReference type="EMBL" id="JBHSFI010000003">
    <property type="protein sequence ID" value="MFC4627840.1"/>
    <property type="molecule type" value="Genomic_DNA"/>
</dbReference>
<evidence type="ECO:0000259" key="2">
    <source>
        <dbReference type="Pfam" id="PF00754"/>
    </source>
</evidence>
<dbReference type="RefSeq" id="WP_377133358.1">
    <property type="nucleotide sequence ID" value="NZ_JBHSFI010000003.1"/>
</dbReference>
<dbReference type="Pfam" id="PF00754">
    <property type="entry name" value="F5_F8_type_C"/>
    <property type="match status" value="1"/>
</dbReference>
<comment type="caution">
    <text evidence="3">The sequence shown here is derived from an EMBL/GenBank/DDBJ whole genome shotgun (WGS) entry which is preliminary data.</text>
</comment>
<evidence type="ECO:0000313" key="4">
    <source>
        <dbReference type="Proteomes" id="UP001596011"/>
    </source>
</evidence>
<dbReference type="InterPro" id="IPR000421">
    <property type="entry name" value="FA58C"/>
</dbReference>
<evidence type="ECO:0000256" key="1">
    <source>
        <dbReference type="SAM" id="SignalP"/>
    </source>
</evidence>
<organism evidence="3 4">
    <name type="scientific">Promicromonospora alba</name>
    <dbReference type="NCBI Taxonomy" id="1616110"/>
    <lineage>
        <taxon>Bacteria</taxon>
        <taxon>Bacillati</taxon>
        <taxon>Actinomycetota</taxon>
        <taxon>Actinomycetes</taxon>
        <taxon>Micrococcales</taxon>
        <taxon>Promicromonosporaceae</taxon>
        <taxon>Promicromonospora</taxon>
    </lineage>
</organism>
<accession>A0ABV9HE44</accession>
<keyword evidence="4" id="KW-1185">Reference proteome</keyword>
<dbReference type="SUPFAM" id="SSF48230">
    <property type="entry name" value="Chondroitin AC/alginate lyase"/>
    <property type="match status" value="1"/>
</dbReference>
<proteinExistence type="predicted"/>
<dbReference type="Gene3D" id="2.60.120.260">
    <property type="entry name" value="Galactose-binding domain-like"/>
    <property type="match status" value="2"/>
</dbReference>
<dbReference type="Proteomes" id="UP001596011">
    <property type="component" value="Unassembled WGS sequence"/>
</dbReference>
<reference evidence="4" key="1">
    <citation type="journal article" date="2019" name="Int. J. Syst. Evol. Microbiol.">
        <title>The Global Catalogue of Microorganisms (GCM) 10K type strain sequencing project: providing services to taxonomists for standard genome sequencing and annotation.</title>
        <authorList>
            <consortium name="The Broad Institute Genomics Platform"/>
            <consortium name="The Broad Institute Genome Sequencing Center for Infectious Disease"/>
            <person name="Wu L."/>
            <person name="Ma J."/>
        </authorList>
    </citation>
    <scope>NUCLEOTIDE SEQUENCE [LARGE SCALE GENOMIC DNA]</scope>
    <source>
        <strain evidence="4">CCUG 42722</strain>
    </source>
</reference>
<dbReference type="InterPro" id="IPR008929">
    <property type="entry name" value="Chondroitin_lyas"/>
</dbReference>
<gene>
    <name evidence="3" type="ORF">ACFO6V_06335</name>
</gene>
<evidence type="ECO:0000313" key="3">
    <source>
        <dbReference type="EMBL" id="MFC4627840.1"/>
    </source>
</evidence>
<feature type="signal peptide" evidence="1">
    <location>
        <begin position="1"/>
        <end position="34"/>
    </location>
</feature>
<dbReference type="Gene3D" id="1.50.10.100">
    <property type="entry name" value="Chondroitin AC/alginate lyase"/>
    <property type="match status" value="1"/>
</dbReference>
<feature type="chain" id="PRO_5046480648" evidence="1">
    <location>
        <begin position="35"/>
        <end position="1189"/>
    </location>
</feature>
<protein>
    <submittedName>
        <fullName evidence="3">Discoidin domain-containing protein</fullName>
    </submittedName>
</protein>
<sequence length="1189" mass="127732">MRQRTSRLRSRAAALFTTAAVVIAGMVPASAAVADDVGHAELLAGQAAVQPVEIHRTVSEAGFAHPGVGLTADHLENMRTQVRAGVEPWASYYDAMTQTRYAAVDFKASIQGPTDEQPTATAYDTASMRSRQHADSIGAMTQALMYLVTGDERHRANALHVIRTWSSLDPARYKYFPDAHIHTGVPLYQTLVAAEIIRSTEPANAELDGYDLRWTERDEQRIEGNLVRPVLDTFLYSQNRLWNQHLYGVIGMVSAAIFLDDAELYAERVEWFTVNAGYESEHTINGGDVNGSLASLFRLIDSGDPLNPYGKDFVQHVEMGRDQAHAEGDVDLLAALARIVHNQGTEIDPVDGTVSTAPDAVSPYEFLDNRILEGGDVFAAFMMGEEPPYIDTSGGSGKLSEAYRGRLREPLNELYYQYKYVAGVDVETEAPFVAELYEHGDGPLYRYGTAVSNFWNESGSDFTGAEYWVAFPPELAQEDVTVPPVGDGPELPLGKFGHTLGRGAKQLTDDAGQSFVRLNATKDDARVAVRRVVYRDRSSTALVGVRVRTQGTATLEVARTSHDEPFTTVQLPDTGGKWRYVWFDVASSKVPNAGANLVVLRATAGRTSVDVAGLLADANGTLAPPTFGDGPSLDVVAVAGEPYTRDLGVTDPDGDFSLRLQDAPRTAKVLADGTFTWRPYAQGAERLLVVASDDQADTALPVSLTVAPDRAGAVGALLDGLAEPASYTTASWTPVAEARTAALAAVDGVTPAEFGVLLEGLRLAVAGLELLDPRLPDGTLDFSRIVTSDQLAPNTLLALTDGDSQSTWGDLRVPSVVLDLGPGYRVRADGFGFLARDTFPNRAEGTNVYGSSDGEAWTLLTEHPNAGDDTNIEQVAVREAERDKEFRYLKLQIDEPGAPTDPAYPAVIWTLADFRIDGERTEADLDLLLAEAEAADLSGWSRGSAVRFTREIEAVRTAAVPGADDKALAQRVLSAWDLLERPTPELASVARQWVTASTPSWDGRLDAAANGWAMFDGDPATFTDTTQAAGWVQVVPDDGSTFHVEAVRYVPRSTHVSRAEGIQLQGSTDGGRTWQTFATIKGATSGWNQIDLPEPVDTGAIRVLAGSGSTNLAEVALVTSTVDRSALDLYLAETADLVAADWTASSWQRLDAAREAGLALRSAGAAPDQEEVDATTDELAAAVAALEAA</sequence>
<dbReference type="Gene3D" id="1.20.1270.90">
    <property type="entry name" value="AF1782-like"/>
    <property type="match status" value="1"/>
</dbReference>
<name>A0ABV9HE44_9MICO</name>